<evidence type="ECO:0000313" key="6">
    <source>
        <dbReference type="Proteomes" id="UP000815325"/>
    </source>
</evidence>
<dbReference type="Proteomes" id="UP000815325">
    <property type="component" value="Unassembled WGS sequence"/>
</dbReference>
<reference evidence="5" key="1">
    <citation type="submission" date="2017-08" db="EMBL/GenBank/DDBJ databases">
        <authorList>
            <person name="Polle J.E."/>
            <person name="Barry K."/>
            <person name="Cushman J."/>
            <person name="Schmutz J."/>
            <person name="Tran D."/>
            <person name="Hathwaick L.T."/>
            <person name="Yim W.C."/>
            <person name="Jenkins J."/>
            <person name="Mckie-Krisberg Z.M."/>
            <person name="Prochnik S."/>
            <person name="Lindquist E."/>
            <person name="Dockter R.B."/>
            <person name="Adam C."/>
            <person name="Molina H."/>
            <person name="Bunkerborg J."/>
            <person name="Jin E."/>
            <person name="Buchheim M."/>
            <person name="Magnuson J."/>
        </authorList>
    </citation>
    <scope>NUCLEOTIDE SEQUENCE</scope>
    <source>
        <strain evidence="5">CCAP 19/18</strain>
    </source>
</reference>
<comment type="caution">
    <text evidence="5">The sequence shown here is derived from an EMBL/GenBank/DDBJ whole genome shotgun (WGS) entry which is preliminary data.</text>
</comment>
<evidence type="ECO:0000313" key="5">
    <source>
        <dbReference type="EMBL" id="KAF5835686.1"/>
    </source>
</evidence>
<evidence type="ECO:0000256" key="3">
    <source>
        <dbReference type="SAM" id="MobiDB-lite"/>
    </source>
</evidence>
<keyword evidence="1 2" id="KW-0728">SH3 domain</keyword>
<dbReference type="PROSITE" id="PS50002">
    <property type="entry name" value="SH3"/>
    <property type="match status" value="1"/>
</dbReference>
<dbReference type="Pfam" id="PF00018">
    <property type="entry name" value="SH3_1"/>
    <property type="match status" value="1"/>
</dbReference>
<dbReference type="Gene3D" id="2.30.30.40">
    <property type="entry name" value="SH3 Domains"/>
    <property type="match status" value="1"/>
</dbReference>
<protein>
    <recommendedName>
        <fullName evidence="4">SH3 domain-containing protein</fullName>
    </recommendedName>
</protein>
<dbReference type="InterPro" id="IPR001452">
    <property type="entry name" value="SH3_domain"/>
</dbReference>
<feature type="region of interest" description="Disordered" evidence="3">
    <location>
        <begin position="1"/>
        <end position="25"/>
    </location>
</feature>
<organism evidence="5 6">
    <name type="scientific">Dunaliella salina</name>
    <name type="common">Green alga</name>
    <name type="synonym">Protococcus salinus</name>
    <dbReference type="NCBI Taxonomy" id="3046"/>
    <lineage>
        <taxon>Eukaryota</taxon>
        <taxon>Viridiplantae</taxon>
        <taxon>Chlorophyta</taxon>
        <taxon>core chlorophytes</taxon>
        <taxon>Chlorophyceae</taxon>
        <taxon>CS clade</taxon>
        <taxon>Chlamydomonadales</taxon>
        <taxon>Dunaliellaceae</taxon>
        <taxon>Dunaliella</taxon>
    </lineage>
</organism>
<evidence type="ECO:0000259" key="4">
    <source>
        <dbReference type="PROSITE" id="PS50002"/>
    </source>
</evidence>
<accession>A0ABQ7GM47</accession>
<feature type="domain" description="SH3" evidence="4">
    <location>
        <begin position="28"/>
        <end position="89"/>
    </location>
</feature>
<dbReference type="EMBL" id="MU069693">
    <property type="protein sequence ID" value="KAF5835686.1"/>
    <property type="molecule type" value="Genomic_DNA"/>
</dbReference>
<keyword evidence="6" id="KW-1185">Reference proteome</keyword>
<dbReference type="SMART" id="SM00326">
    <property type="entry name" value="SH3"/>
    <property type="match status" value="1"/>
</dbReference>
<dbReference type="InterPro" id="IPR036028">
    <property type="entry name" value="SH3-like_dom_sf"/>
</dbReference>
<dbReference type="SUPFAM" id="SSF50044">
    <property type="entry name" value="SH3-domain"/>
    <property type="match status" value="1"/>
</dbReference>
<proteinExistence type="predicted"/>
<sequence length="91" mass="10111">MCVVAGADDDAESEQTADKPPPAYTGMTYGSLARALYEFEAQDENEISMREDEELEVQGPEDDGWYPVMRMADGQMGLVLASYIEHKPLFS</sequence>
<gene>
    <name evidence="5" type="ORF">DUNSADRAFT_7014</name>
</gene>
<evidence type="ECO:0000256" key="1">
    <source>
        <dbReference type="ARBA" id="ARBA00022443"/>
    </source>
</evidence>
<name>A0ABQ7GM47_DUNSA</name>
<evidence type="ECO:0000256" key="2">
    <source>
        <dbReference type="PROSITE-ProRule" id="PRU00192"/>
    </source>
</evidence>